<keyword evidence="5" id="KW-1185">Reference proteome</keyword>
<feature type="compositionally biased region" description="Basic and acidic residues" evidence="1">
    <location>
        <begin position="406"/>
        <end position="419"/>
    </location>
</feature>
<feature type="compositionally biased region" description="Low complexity" evidence="1">
    <location>
        <begin position="226"/>
        <end position="237"/>
    </location>
</feature>
<evidence type="ECO:0000256" key="1">
    <source>
        <dbReference type="SAM" id="MobiDB-lite"/>
    </source>
</evidence>
<proteinExistence type="predicted"/>
<feature type="region of interest" description="Disordered" evidence="1">
    <location>
        <begin position="381"/>
        <end position="433"/>
    </location>
</feature>
<comment type="caution">
    <text evidence="4">The sequence shown here is derived from an EMBL/GenBank/DDBJ whole genome shotgun (WGS) entry which is preliminary data.</text>
</comment>
<feature type="signal peptide" evidence="2">
    <location>
        <begin position="1"/>
        <end position="24"/>
    </location>
</feature>
<feature type="compositionally biased region" description="Low complexity" evidence="1">
    <location>
        <begin position="184"/>
        <end position="203"/>
    </location>
</feature>
<dbReference type="Pfam" id="PF11977">
    <property type="entry name" value="RNase_Zc3h12a"/>
    <property type="match status" value="1"/>
</dbReference>
<name>A0A3R7XZK7_APHAT</name>
<organism evidence="4 5">
    <name type="scientific">Aphanomyces astaci</name>
    <name type="common">Crayfish plague agent</name>
    <dbReference type="NCBI Taxonomy" id="112090"/>
    <lineage>
        <taxon>Eukaryota</taxon>
        <taxon>Sar</taxon>
        <taxon>Stramenopiles</taxon>
        <taxon>Oomycota</taxon>
        <taxon>Saprolegniomycetes</taxon>
        <taxon>Saprolegniales</taxon>
        <taxon>Verrucalvaceae</taxon>
        <taxon>Aphanomyces</taxon>
    </lineage>
</organism>
<protein>
    <recommendedName>
        <fullName evidence="3">RNase NYN domain-containing protein</fullName>
    </recommendedName>
</protein>
<feature type="compositionally biased region" description="Polar residues" evidence="1">
    <location>
        <begin position="381"/>
        <end position="404"/>
    </location>
</feature>
<accession>A0A3R7XZK7</accession>
<feature type="compositionally biased region" description="Polar residues" evidence="1">
    <location>
        <begin position="313"/>
        <end position="338"/>
    </location>
</feature>
<reference evidence="4" key="1">
    <citation type="submission" date="2018-07" db="EMBL/GenBank/DDBJ databases">
        <title>Annotation of Aphanomyces astaci genome assembly.</title>
        <authorList>
            <person name="Studholme D.J."/>
        </authorList>
    </citation>
    <scope>NUCLEOTIDE SEQUENCE [LARGE SCALE GENOMIC DNA]</scope>
    <source>
        <strain evidence="4">Pc</strain>
    </source>
</reference>
<dbReference type="InterPro" id="IPR021869">
    <property type="entry name" value="RNase_Zc3h12_NYN"/>
</dbReference>
<evidence type="ECO:0000256" key="2">
    <source>
        <dbReference type="SAM" id="SignalP"/>
    </source>
</evidence>
<dbReference type="EMBL" id="MZMZ02002209">
    <property type="protein sequence ID" value="RQM26884.1"/>
    <property type="molecule type" value="Genomic_DNA"/>
</dbReference>
<feature type="region of interest" description="Disordered" evidence="1">
    <location>
        <begin position="178"/>
        <end position="250"/>
    </location>
</feature>
<evidence type="ECO:0000259" key="3">
    <source>
        <dbReference type="Pfam" id="PF11977"/>
    </source>
</evidence>
<dbReference type="Proteomes" id="UP000284702">
    <property type="component" value="Unassembled WGS sequence"/>
</dbReference>
<dbReference type="VEuPathDB" id="FungiDB:H257_13113"/>
<dbReference type="Gene3D" id="3.40.50.11980">
    <property type="match status" value="1"/>
</dbReference>
<gene>
    <name evidence="4" type="ORF">B5M09_005430</name>
</gene>
<feature type="region of interest" description="Disordered" evidence="1">
    <location>
        <begin position="294"/>
        <end position="366"/>
    </location>
</feature>
<dbReference type="AlphaFoldDB" id="A0A3R7XZK7"/>
<evidence type="ECO:0000313" key="4">
    <source>
        <dbReference type="EMBL" id="RQM26884.1"/>
    </source>
</evidence>
<sequence>MAHSPTHHCILWMTTSQSLVVLDAANVATVVRGAVRIQRLQHAIDHFESLGIRCIAFAPGYWVKSKTLTPRSRSQQSAEMELDQKAEMAAVQELVLLEKVVLTPPQAHDDLFIIDYAIKHDGFVVTNDMFRDHVANKVIGHMQFHGKELTETWVKRHCITFAFVGTEFLPSAQHMQALLRQKQPPSKAVKASSSRSSSPRPNSFGAGSNNDEVCSAKKPPGASKASPSNRSRSNSPRVKPTTSWKDDTFSKGGSEARLVAAATSPLTIITTSLEQQQQQHCVDDLSFEEEVRASLTPGVVEPKQPRRAKTPSKSRASTPRNNSESNNMYRSLDEASTSSDDDKVPDQGKTHAATPDEEPHEPARPKNVQEGWNLLQSIIARSNPPSSIPTAASNNNQEETQGSFPTKEDHPKQLEDETKALSPSQKKRGRRRAKKQAAAAMVYRGKLWAMIAIPLVGGLVLKSLVSANPHP</sequence>
<evidence type="ECO:0000313" key="5">
    <source>
        <dbReference type="Proteomes" id="UP000284702"/>
    </source>
</evidence>
<feature type="chain" id="PRO_5018572589" description="RNase NYN domain-containing protein" evidence="2">
    <location>
        <begin position="25"/>
        <end position="471"/>
    </location>
</feature>
<feature type="compositionally biased region" description="Basic and acidic residues" evidence="1">
    <location>
        <begin position="340"/>
        <end position="349"/>
    </location>
</feature>
<keyword evidence="2" id="KW-0732">Signal</keyword>
<feature type="domain" description="RNase NYN" evidence="3">
    <location>
        <begin position="18"/>
        <end position="170"/>
    </location>
</feature>